<dbReference type="RefSeq" id="WP_134751532.1">
    <property type="nucleotide sequence ID" value="NZ_CP038149.1"/>
</dbReference>
<evidence type="ECO:0000313" key="3">
    <source>
        <dbReference type="EMBL" id="QBQ99106.1"/>
    </source>
</evidence>
<dbReference type="InterPro" id="IPR021692">
    <property type="entry name" value="Tle3_C"/>
</dbReference>
<name>A0A4P7CWE4_9BURK</name>
<dbReference type="EMBL" id="CP038149">
    <property type="protein sequence ID" value="QBQ99106.1"/>
    <property type="molecule type" value="Genomic_DNA"/>
</dbReference>
<organism evidence="3 4">
    <name type="scientific">Paraburkholderia pallida</name>
    <dbReference type="NCBI Taxonomy" id="2547399"/>
    <lineage>
        <taxon>Bacteria</taxon>
        <taxon>Pseudomonadati</taxon>
        <taxon>Pseudomonadota</taxon>
        <taxon>Betaproteobacteria</taxon>
        <taxon>Burkholderiales</taxon>
        <taxon>Burkholderiaceae</taxon>
        <taxon>Paraburkholderia</taxon>
    </lineage>
</organism>
<keyword evidence="4" id="KW-1185">Reference proteome</keyword>
<dbReference type="SUPFAM" id="SSF53474">
    <property type="entry name" value="alpha/beta-Hydrolases"/>
    <property type="match status" value="1"/>
</dbReference>
<protein>
    <submittedName>
        <fullName evidence="3">DUF3274 domain-containing protein</fullName>
    </submittedName>
</protein>
<dbReference type="Pfam" id="PF11678">
    <property type="entry name" value="Tle3_C"/>
    <property type="match status" value="1"/>
</dbReference>
<dbReference type="Gene3D" id="3.40.50.1820">
    <property type="entry name" value="alpha/beta hydrolase"/>
    <property type="match status" value="1"/>
</dbReference>
<dbReference type="KEGG" id="ppai:E1956_17955"/>
<evidence type="ECO:0000259" key="2">
    <source>
        <dbReference type="Pfam" id="PF24322"/>
    </source>
</evidence>
<proteinExistence type="predicted"/>
<evidence type="ECO:0000259" key="1">
    <source>
        <dbReference type="Pfam" id="PF11678"/>
    </source>
</evidence>
<feature type="domain" description="T6SS Tle3 phospholipase effector alpha/beta" evidence="2">
    <location>
        <begin position="34"/>
        <end position="390"/>
    </location>
</feature>
<feature type="domain" description="Antibacterial effector protein Tle3 C-terminal" evidence="1">
    <location>
        <begin position="538"/>
        <end position="702"/>
    </location>
</feature>
<evidence type="ECO:0000313" key="4">
    <source>
        <dbReference type="Proteomes" id="UP000295727"/>
    </source>
</evidence>
<gene>
    <name evidence="3" type="ORF">E1956_17955</name>
</gene>
<dbReference type="AlphaFoldDB" id="A0A4P7CWE4"/>
<dbReference type="OrthoDB" id="8829067at2"/>
<dbReference type="Proteomes" id="UP000295727">
    <property type="component" value="Chromosome 2"/>
</dbReference>
<dbReference type="Pfam" id="PF24322">
    <property type="entry name" value="Tle3"/>
    <property type="match status" value="1"/>
</dbReference>
<reference evidence="3 4" key="1">
    <citation type="submission" date="2019-03" db="EMBL/GenBank/DDBJ databases">
        <title>Paraburkholderia sp. 7MH5, isolated from subtropical forest soil.</title>
        <authorList>
            <person name="Gao Z.-H."/>
            <person name="Qiu L.-H."/>
        </authorList>
    </citation>
    <scope>NUCLEOTIDE SEQUENCE [LARGE SCALE GENOMIC DNA]</scope>
    <source>
        <strain evidence="3 4">7MH5</strain>
    </source>
</reference>
<dbReference type="InterPro" id="IPR056221">
    <property type="entry name" value="Tle3_ab_dom"/>
</dbReference>
<dbReference type="InterPro" id="IPR029058">
    <property type="entry name" value="AB_hydrolase_fold"/>
</dbReference>
<accession>A0A4P7CWE4</accession>
<sequence length="705" mass="78201">MSATTNTDRVIKRGNAVTYSNRSGPRNIEHPRDLPGVVIFLHGVNDPGVAYQHVETGLCAGLKERLDRDDLWPGAYGLQFNEAAKHTSGEKDFDQWASIKYDPDTYQFQRTDVTEGDKQTHSMLIPFYWGYRADSKHIKGGEQHPTTLRGQYQDTYGNRLNKNFAKGGGMFNNATTNIPEMYGPGFQQSLGNRGASLRMSDFQYSSTSPDRTYYVLAAVRLAMLIREIRRFDPNETVTIVAHSQGTVISLLAQAMLAESKDKARCADCVIMVDSPYSLGETAFATAAQPQAKKYTTAGKLNTLINIVKAVTENPHTSPELTDLVYLNERHAGRAGKGWTPGKATRIDSVDQSTHVFEERDNRGKVYLYFCPEDTTVAIPNIQGIGTYGVPDTVSEDWKALPKSPNYLSLLAGGDGMETHFDTLKAMQELKKYRFYQRVWSKGGGMADGKSPLVGKSPDYTERLKKGSLMGSQENRTINAEAIVPPYPPQMFGDEGVRGNATKPGKDQPDYVGRDTLIGNPDAKIPGIPVTDAPRDARIQGAEAVKAWFNSHSTDPEDHTAWVQQLDGLGALSPFVREETPNEARARLGKDSSTWDENSYHSAMLRDDNNIRRVAAMDVAIGQAKSLDDPVMRDLLIAIADWKITNSQMQVISKNTYYERLTQESKDLIEASNTYYTTGRFPSAAIVSPTIPKMVDKETTGDRMLR</sequence>